<evidence type="ECO:0000313" key="2">
    <source>
        <dbReference type="Proteomes" id="UP000238479"/>
    </source>
</evidence>
<dbReference type="EMBL" id="PDCK01000044">
    <property type="protein sequence ID" value="PRQ24783.1"/>
    <property type="molecule type" value="Genomic_DNA"/>
</dbReference>
<comment type="caution">
    <text evidence="1">The sequence shown here is derived from an EMBL/GenBank/DDBJ whole genome shotgun (WGS) entry which is preliminary data.</text>
</comment>
<sequence length="66" mass="7374">MQNGWQPDSRNSLIVQKEENEKVLVATNELGVRLGRAIAFRKGNRARNKTHCIAMSCGLFQAFGIV</sequence>
<accession>A0A2P6PS74</accession>
<name>A0A2P6PS74_ROSCH</name>
<keyword evidence="2" id="KW-1185">Reference proteome</keyword>
<evidence type="ECO:0000313" key="1">
    <source>
        <dbReference type="EMBL" id="PRQ24783.1"/>
    </source>
</evidence>
<dbReference type="Gramene" id="PRQ24783">
    <property type="protein sequence ID" value="PRQ24783"/>
    <property type="gene ID" value="RchiOBHm_Chr6g0276261"/>
</dbReference>
<organism evidence="1 2">
    <name type="scientific">Rosa chinensis</name>
    <name type="common">China rose</name>
    <dbReference type="NCBI Taxonomy" id="74649"/>
    <lineage>
        <taxon>Eukaryota</taxon>
        <taxon>Viridiplantae</taxon>
        <taxon>Streptophyta</taxon>
        <taxon>Embryophyta</taxon>
        <taxon>Tracheophyta</taxon>
        <taxon>Spermatophyta</taxon>
        <taxon>Magnoliopsida</taxon>
        <taxon>eudicotyledons</taxon>
        <taxon>Gunneridae</taxon>
        <taxon>Pentapetalae</taxon>
        <taxon>rosids</taxon>
        <taxon>fabids</taxon>
        <taxon>Rosales</taxon>
        <taxon>Rosaceae</taxon>
        <taxon>Rosoideae</taxon>
        <taxon>Rosoideae incertae sedis</taxon>
        <taxon>Rosa</taxon>
    </lineage>
</organism>
<gene>
    <name evidence="1" type="ORF">RchiOBHm_Chr6g0276261</name>
</gene>
<protein>
    <submittedName>
        <fullName evidence="1">Uncharacterized protein</fullName>
    </submittedName>
</protein>
<dbReference type="Proteomes" id="UP000238479">
    <property type="component" value="Chromosome 6"/>
</dbReference>
<reference evidence="1 2" key="1">
    <citation type="journal article" date="2018" name="Nat. Genet.">
        <title>The Rosa genome provides new insights in the design of modern roses.</title>
        <authorList>
            <person name="Bendahmane M."/>
        </authorList>
    </citation>
    <scope>NUCLEOTIDE SEQUENCE [LARGE SCALE GENOMIC DNA]</scope>
    <source>
        <strain evidence="2">cv. Old Blush</strain>
    </source>
</reference>
<dbReference type="AlphaFoldDB" id="A0A2P6PS74"/>
<proteinExistence type="predicted"/>